<name>A0ABR4PC04_9HELO</name>
<evidence type="ECO:0000256" key="1">
    <source>
        <dbReference type="SAM" id="MobiDB-lite"/>
    </source>
</evidence>
<protein>
    <submittedName>
        <fullName evidence="2">Uncharacterized protein</fullName>
    </submittedName>
</protein>
<evidence type="ECO:0000313" key="3">
    <source>
        <dbReference type="Proteomes" id="UP001629113"/>
    </source>
</evidence>
<accession>A0ABR4PC04</accession>
<dbReference type="Proteomes" id="UP001629113">
    <property type="component" value="Unassembled WGS sequence"/>
</dbReference>
<comment type="caution">
    <text evidence="2">The sequence shown here is derived from an EMBL/GenBank/DDBJ whole genome shotgun (WGS) entry which is preliminary data.</text>
</comment>
<organism evidence="2 3">
    <name type="scientific">Phlyctema vagabunda</name>
    <dbReference type="NCBI Taxonomy" id="108571"/>
    <lineage>
        <taxon>Eukaryota</taxon>
        <taxon>Fungi</taxon>
        <taxon>Dikarya</taxon>
        <taxon>Ascomycota</taxon>
        <taxon>Pezizomycotina</taxon>
        <taxon>Leotiomycetes</taxon>
        <taxon>Helotiales</taxon>
        <taxon>Dermateaceae</taxon>
        <taxon>Phlyctema</taxon>
    </lineage>
</organism>
<sequence length="44" mass="4649">MGVRTPISATSSSPPPPPSSSHLRYIRAISQKPAMTINPHEHGG</sequence>
<gene>
    <name evidence="2" type="ORF">PVAG01_07287</name>
</gene>
<keyword evidence="3" id="KW-1185">Reference proteome</keyword>
<proteinExistence type="predicted"/>
<evidence type="ECO:0000313" key="2">
    <source>
        <dbReference type="EMBL" id="KAL3420842.1"/>
    </source>
</evidence>
<feature type="region of interest" description="Disordered" evidence="1">
    <location>
        <begin position="1"/>
        <end position="22"/>
    </location>
</feature>
<dbReference type="EMBL" id="JBFCZG010000006">
    <property type="protein sequence ID" value="KAL3420842.1"/>
    <property type="molecule type" value="Genomic_DNA"/>
</dbReference>
<reference evidence="2 3" key="1">
    <citation type="submission" date="2024-06" db="EMBL/GenBank/DDBJ databases">
        <title>Complete genome of Phlyctema vagabunda strain 19-DSS-EL-015.</title>
        <authorList>
            <person name="Fiorenzani C."/>
        </authorList>
    </citation>
    <scope>NUCLEOTIDE SEQUENCE [LARGE SCALE GENOMIC DNA]</scope>
    <source>
        <strain evidence="2 3">19-DSS-EL-015</strain>
    </source>
</reference>